<sequence length="83" mass="9508">MRRGGKSLLRRKENSFYSARMMTMADLTRRIEDHLSRTGESPSSFGWRIAKDSNLVRDIRAGREPRLGLLNRLLEATTAQETA</sequence>
<evidence type="ECO:0000313" key="2">
    <source>
        <dbReference type="EMBL" id="CAB5225646.1"/>
    </source>
</evidence>
<proteinExistence type="predicted"/>
<protein>
    <submittedName>
        <fullName evidence="1">Uncharacterized protein</fullName>
    </submittedName>
</protein>
<accession>A0A6J5NEA6</accession>
<dbReference type="EMBL" id="LR798343">
    <property type="protein sequence ID" value="CAB5225646.1"/>
    <property type="molecule type" value="Genomic_DNA"/>
</dbReference>
<organism evidence="1">
    <name type="scientific">uncultured Caudovirales phage</name>
    <dbReference type="NCBI Taxonomy" id="2100421"/>
    <lineage>
        <taxon>Viruses</taxon>
        <taxon>Duplodnaviria</taxon>
        <taxon>Heunggongvirae</taxon>
        <taxon>Uroviricota</taxon>
        <taxon>Caudoviricetes</taxon>
        <taxon>Peduoviridae</taxon>
        <taxon>Maltschvirus</taxon>
        <taxon>Maltschvirus maltsch</taxon>
    </lineage>
</organism>
<gene>
    <name evidence="1" type="ORF">UFOVP675_40</name>
    <name evidence="2" type="ORF">UFOVP747_59</name>
</gene>
<dbReference type="EMBL" id="LR796648">
    <property type="protein sequence ID" value="CAB4157012.1"/>
    <property type="molecule type" value="Genomic_DNA"/>
</dbReference>
<evidence type="ECO:0000313" key="1">
    <source>
        <dbReference type="EMBL" id="CAB4157012.1"/>
    </source>
</evidence>
<reference evidence="1" key="1">
    <citation type="submission" date="2020-04" db="EMBL/GenBank/DDBJ databases">
        <authorList>
            <person name="Chiriac C."/>
            <person name="Salcher M."/>
            <person name="Ghai R."/>
            <person name="Kavagutti S V."/>
        </authorList>
    </citation>
    <scope>NUCLEOTIDE SEQUENCE</scope>
</reference>
<name>A0A6J5NEA6_9CAUD</name>